<proteinExistence type="predicted"/>
<keyword evidence="3" id="KW-1185">Reference proteome</keyword>
<dbReference type="EMBL" id="QWDE01000001">
    <property type="protein sequence ID" value="RFZ85596.1"/>
    <property type="molecule type" value="Genomic_DNA"/>
</dbReference>
<dbReference type="OrthoDB" id="794725at2"/>
<dbReference type="AlphaFoldDB" id="A0A3E2NX46"/>
<evidence type="ECO:0000313" key="2">
    <source>
        <dbReference type="EMBL" id="RFZ85596.1"/>
    </source>
</evidence>
<dbReference type="PROSITE" id="PS51257">
    <property type="entry name" value="PROKAR_LIPOPROTEIN"/>
    <property type="match status" value="1"/>
</dbReference>
<evidence type="ECO:0000313" key="3">
    <source>
        <dbReference type="Proteomes" id="UP000260823"/>
    </source>
</evidence>
<dbReference type="Proteomes" id="UP000260823">
    <property type="component" value="Unassembled WGS sequence"/>
</dbReference>
<comment type="caution">
    <text evidence="2">The sequence shown here is derived from an EMBL/GenBank/DDBJ whole genome shotgun (WGS) entry which is preliminary data.</text>
</comment>
<dbReference type="RefSeq" id="WP_117382493.1">
    <property type="nucleotide sequence ID" value="NZ_QWDE01000001.1"/>
</dbReference>
<feature type="chain" id="PRO_5017798861" evidence="1">
    <location>
        <begin position="27"/>
        <end position="147"/>
    </location>
</feature>
<name>A0A3E2NX46_9SPHI</name>
<keyword evidence="1" id="KW-0732">Signal</keyword>
<evidence type="ECO:0000256" key="1">
    <source>
        <dbReference type="SAM" id="SignalP"/>
    </source>
</evidence>
<accession>A0A3E2NX46</accession>
<sequence>MKKNFTYLLPVLILAVVFSSGCFKNAESNPTPAPSGTFTGQFRLLHRKPGTTVIDTVKANIQLVLETGVGYKVLGDTLTIHAGSKGHYAINSNTIGFQDDTFPTTGKPTKTHLSGYYQYYYDGTSVLQMVANSADTLSLQYDLKKTP</sequence>
<gene>
    <name evidence="2" type="ORF">DYU05_08365</name>
</gene>
<protein>
    <submittedName>
        <fullName evidence="2">Uncharacterized protein</fullName>
    </submittedName>
</protein>
<organism evidence="2 3">
    <name type="scientific">Mucilaginibacter terrenus</name>
    <dbReference type="NCBI Taxonomy" id="2482727"/>
    <lineage>
        <taxon>Bacteria</taxon>
        <taxon>Pseudomonadati</taxon>
        <taxon>Bacteroidota</taxon>
        <taxon>Sphingobacteriia</taxon>
        <taxon>Sphingobacteriales</taxon>
        <taxon>Sphingobacteriaceae</taxon>
        <taxon>Mucilaginibacter</taxon>
    </lineage>
</organism>
<reference evidence="2 3" key="1">
    <citation type="submission" date="2018-08" db="EMBL/GenBank/DDBJ databases">
        <title>Mucilaginibacter terrae sp. nov., isolated from manganese diggings.</title>
        <authorList>
            <person name="Huang Y."/>
            <person name="Zhou Z."/>
        </authorList>
    </citation>
    <scope>NUCLEOTIDE SEQUENCE [LARGE SCALE GENOMIC DNA]</scope>
    <source>
        <strain evidence="2 3">ZH6</strain>
    </source>
</reference>
<feature type="signal peptide" evidence="1">
    <location>
        <begin position="1"/>
        <end position="26"/>
    </location>
</feature>